<evidence type="ECO:0000313" key="2">
    <source>
        <dbReference type="Proteomes" id="UP000065261"/>
    </source>
</evidence>
<sequence>MAGDYSRSYFGLIQKHAIVINKPKMNSNKVATYPSIINNL</sequence>
<protein>
    <submittedName>
        <fullName evidence="1">Uncharacterized protein</fullName>
    </submittedName>
</protein>
<dbReference type="KEGG" id="ptn:PTRA_a0802"/>
<gene>
    <name evidence="1" type="ORF">PTRA_a0802</name>
</gene>
<dbReference type="AlphaFoldDB" id="A0A0U2VBT7"/>
<dbReference type="PATRIC" id="fig|1315283.4.peg.709"/>
<proteinExistence type="predicted"/>
<dbReference type="EMBL" id="CP011034">
    <property type="protein sequence ID" value="ALS32112.1"/>
    <property type="molecule type" value="Genomic_DNA"/>
</dbReference>
<accession>A0A0U2VBT7</accession>
<organism evidence="1">
    <name type="scientific">Pseudoalteromonas translucida KMM 520</name>
    <dbReference type="NCBI Taxonomy" id="1315283"/>
    <lineage>
        <taxon>Bacteria</taxon>
        <taxon>Pseudomonadati</taxon>
        <taxon>Pseudomonadota</taxon>
        <taxon>Gammaproteobacteria</taxon>
        <taxon>Alteromonadales</taxon>
        <taxon>Pseudoalteromonadaceae</taxon>
        <taxon>Pseudoalteromonas</taxon>
    </lineage>
</organism>
<dbReference type="Proteomes" id="UP000065261">
    <property type="component" value="Chromosome I"/>
</dbReference>
<name>A0A0U2VBT7_9GAMM</name>
<reference evidence="1 2" key="1">
    <citation type="submission" date="2015-03" db="EMBL/GenBank/DDBJ databases">
        <authorList>
            <person name="Murphy D."/>
        </authorList>
    </citation>
    <scope>NUCLEOTIDE SEQUENCE [LARGE SCALE GENOMIC DNA]</scope>
    <source>
        <strain evidence="1 2">KMM 520</strain>
    </source>
</reference>
<evidence type="ECO:0000313" key="1">
    <source>
        <dbReference type="EMBL" id="ALS32112.1"/>
    </source>
</evidence>